<evidence type="ECO:0000256" key="2">
    <source>
        <dbReference type="ARBA" id="ARBA00022840"/>
    </source>
</evidence>
<feature type="domain" description="Primosomal protein N' 3' DNA-binding" evidence="4">
    <location>
        <begin position="2"/>
        <end position="55"/>
    </location>
</feature>
<accession>K1SIJ1</accession>
<dbReference type="Pfam" id="PF17764">
    <property type="entry name" value="PriA_3primeBD"/>
    <property type="match status" value="1"/>
</dbReference>
<sequence>FCVGTADTSDSKHLKSIIRTANDSIGFDEDMLELIEWMHKKYLAPYLDIIHTIVPSGTALKTKEWIILENKSEEKSEIRRRITEILTDNGGSMEFKGLKEMCGVDIQNQVRAMIKEGTLKKEYRQSVDIKDKKIKCVKLICDKETALESAEILRRKAPVQAKMLEVLSENEYVSLADLQKFTNGSHSTVKALEKKNLVNVFDMTVERDPYWNRVFEKT</sequence>
<dbReference type="Gene3D" id="3.40.1440.60">
    <property type="entry name" value="PriA, 3(prime) DNA-binding domain"/>
    <property type="match status" value="1"/>
</dbReference>
<dbReference type="PANTHER" id="PTHR30580">
    <property type="entry name" value="PRIMOSOMAL PROTEIN N"/>
    <property type="match status" value="1"/>
</dbReference>
<dbReference type="InterPro" id="IPR042115">
    <property type="entry name" value="PriA_3primeBD_sf"/>
</dbReference>
<proteinExistence type="predicted"/>
<dbReference type="GO" id="GO:0003677">
    <property type="term" value="F:DNA binding"/>
    <property type="evidence" value="ECO:0007669"/>
    <property type="project" value="UniProtKB-KW"/>
</dbReference>
<organism evidence="5">
    <name type="scientific">human gut metagenome</name>
    <dbReference type="NCBI Taxonomy" id="408170"/>
    <lineage>
        <taxon>unclassified sequences</taxon>
        <taxon>metagenomes</taxon>
        <taxon>organismal metagenomes</taxon>
    </lineage>
</organism>
<dbReference type="AlphaFoldDB" id="K1SIJ1"/>
<feature type="non-terminal residue" evidence="5">
    <location>
        <position position="218"/>
    </location>
</feature>
<evidence type="ECO:0000259" key="4">
    <source>
        <dbReference type="Pfam" id="PF17764"/>
    </source>
</evidence>
<evidence type="ECO:0000256" key="1">
    <source>
        <dbReference type="ARBA" id="ARBA00022741"/>
    </source>
</evidence>
<dbReference type="GO" id="GO:0005524">
    <property type="term" value="F:ATP binding"/>
    <property type="evidence" value="ECO:0007669"/>
    <property type="project" value="UniProtKB-KW"/>
</dbReference>
<dbReference type="GO" id="GO:0006310">
    <property type="term" value="P:DNA recombination"/>
    <property type="evidence" value="ECO:0007669"/>
    <property type="project" value="TreeGrafter"/>
</dbReference>
<dbReference type="InterPro" id="IPR041222">
    <property type="entry name" value="PriA_3primeBD"/>
</dbReference>
<protein>
    <submittedName>
        <fullName evidence="5">Primosomal protein N</fullName>
    </submittedName>
</protein>
<name>K1SIJ1_9ZZZZ</name>
<feature type="non-terminal residue" evidence="5">
    <location>
        <position position="1"/>
    </location>
</feature>
<dbReference type="EMBL" id="AJWZ01010908">
    <property type="protein sequence ID" value="EKC47121.1"/>
    <property type="molecule type" value="Genomic_DNA"/>
</dbReference>
<evidence type="ECO:0000256" key="3">
    <source>
        <dbReference type="ARBA" id="ARBA00023125"/>
    </source>
</evidence>
<dbReference type="GO" id="GO:0006270">
    <property type="term" value="P:DNA replication initiation"/>
    <property type="evidence" value="ECO:0007669"/>
    <property type="project" value="TreeGrafter"/>
</dbReference>
<dbReference type="GO" id="GO:0006302">
    <property type="term" value="P:double-strand break repair"/>
    <property type="evidence" value="ECO:0007669"/>
    <property type="project" value="TreeGrafter"/>
</dbReference>
<keyword evidence="3" id="KW-0238">DNA-binding</keyword>
<dbReference type="PANTHER" id="PTHR30580:SF1">
    <property type="entry name" value="COMF OPERON PROTEIN 1"/>
    <property type="match status" value="1"/>
</dbReference>
<evidence type="ECO:0000313" key="5">
    <source>
        <dbReference type="EMBL" id="EKC47121.1"/>
    </source>
</evidence>
<keyword evidence="1" id="KW-0547">Nucleotide-binding</keyword>
<keyword evidence="2" id="KW-0067">ATP-binding</keyword>
<dbReference type="GO" id="GO:0043138">
    <property type="term" value="F:3'-5' DNA helicase activity"/>
    <property type="evidence" value="ECO:0007669"/>
    <property type="project" value="TreeGrafter"/>
</dbReference>
<reference evidence="5" key="1">
    <citation type="journal article" date="2013" name="Environ. Microbiol.">
        <title>Microbiota from the distal guts of lean and obese adolescents exhibit partial functional redundancy besides clear differences in community structure.</title>
        <authorList>
            <person name="Ferrer M."/>
            <person name="Ruiz A."/>
            <person name="Lanza F."/>
            <person name="Haange S.B."/>
            <person name="Oberbach A."/>
            <person name="Till H."/>
            <person name="Bargiela R."/>
            <person name="Campoy C."/>
            <person name="Segura M.T."/>
            <person name="Richter M."/>
            <person name="von Bergen M."/>
            <person name="Seifert J."/>
            <person name="Suarez A."/>
        </authorList>
    </citation>
    <scope>NUCLEOTIDE SEQUENCE</scope>
</reference>
<comment type="caution">
    <text evidence="5">The sequence shown here is derived from an EMBL/GenBank/DDBJ whole genome shotgun (WGS) entry which is preliminary data.</text>
</comment>
<gene>
    <name evidence="5" type="ORF">OBE_15872</name>
</gene>